<evidence type="ECO:0000259" key="2">
    <source>
        <dbReference type="PROSITE" id="PS50943"/>
    </source>
</evidence>
<dbReference type="Proteomes" id="UP001596504">
    <property type="component" value="Unassembled WGS sequence"/>
</dbReference>
<evidence type="ECO:0000256" key="1">
    <source>
        <dbReference type="SAM" id="Coils"/>
    </source>
</evidence>
<dbReference type="InterPro" id="IPR001387">
    <property type="entry name" value="Cro/C1-type_HTH"/>
</dbReference>
<dbReference type="SUPFAM" id="SSF47413">
    <property type="entry name" value="lambda repressor-like DNA-binding domains"/>
    <property type="match status" value="1"/>
</dbReference>
<evidence type="ECO:0000313" key="3">
    <source>
        <dbReference type="EMBL" id="MFC7342065.1"/>
    </source>
</evidence>
<proteinExistence type="predicted"/>
<keyword evidence="4" id="KW-1185">Reference proteome</keyword>
<evidence type="ECO:0000313" key="4">
    <source>
        <dbReference type="Proteomes" id="UP001596504"/>
    </source>
</evidence>
<reference evidence="4" key="1">
    <citation type="journal article" date="2019" name="Int. J. Syst. Evol. Microbiol.">
        <title>The Global Catalogue of Microorganisms (GCM) 10K type strain sequencing project: providing services to taxonomists for standard genome sequencing and annotation.</title>
        <authorList>
            <consortium name="The Broad Institute Genomics Platform"/>
            <consortium name="The Broad Institute Genome Sequencing Center for Infectious Disease"/>
            <person name="Wu L."/>
            <person name="Ma J."/>
        </authorList>
    </citation>
    <scope>NUCLEOTIDE SEQUENCE [LARGE SCALE GENOMIC DNA]</scope>
    <source>
        <strain evidence="4">WLHS5</strain>
    </source>
</reference>
<feature type="coiled-coil region" evidence="1">
    <location>
        <begin position="92"/>
        <end position="119"/>
    </location>
</feature>
<name>A0ABW2LKP4_9PSEU</name>
<organism evidence="3 4">
    <name type="scientific">Saccharopolyspora griseoalba</name>
    <dbReference type="NCBI Taxonomy" id="1431848"/>
    <lineage>
        <taxon>Bacteria</taxon>
        <taxon>Bacillati</taxon>
        <taxon>Actinomycetota</taxon>
        <taxon>Actinomycetes</taxon>
        <taxon>Pseudonocardiales</taxon>
        <taxon>Pseudonocardiaceae</taxon>
        <taxon>Saccharopolyspora</taxon>
    </lineage>
</organism>
<comment type="caution">
    <text evidence="3">The sequence shown here is derived from an EMBL/GenBank/DDBJ whole genome shotgun (WGS) entry which is preliminary data.</text>
</comment>
<accession>A0ABW2LKP4</accession>
<dbReference type="EMBL" id="JBHTCJ010000005">
    <property type="protein sequence ID" value="MFC7342065.1"/>
    <property type="molecule type" value="Genomic_DNA"/>
</dbReference>
<keyword evidence="1" id="KW-0175">Coiled coil</keyword>
<gene>
    <name evidence="3" type="ORF">ACFQRI_11655</name>
</gene>
<feature type="domain" description="HTH cro/C1-type" evidence="2">
    <location>
        <begin position="12"/>
        <end position="68"/>
    </location>
</feature>
<dbReference type="Gene3D" id="1.10.260.40">
    <property type="entry name" value="lambda repressor-like DNA-binding domains"/>
    <property type="match status" value="1"/>
</dbReference>
<dbReference type="PROSITE" id="PS50943">
    <property type="entry name" value="HTH_CROC1"/>
    <property type="match status" value="1"/>
</dbReference>
<sequence length="120" mass="13333">MADDWAAVADAISARLKELGMTQLEAAAKSQVAPATIRELQYNKMPRRRNPRTLQALSEALDWPADYLGNVLAGTAATPHGDEADDPVLRKLDDVLEELHQLKTRVEAVEQRQAREDEQS</sequence>
<protein>
    <submittedName>
        <fullName evidence="3">Helix-turn-helix domain-containing protein</fullName>
    </submittedName>
</protein>
<dbReference type="RefSeq" id="WP_380667578.1">
    <property type="nucleotide sequence ID" value="NZ_JBHTCJ010000005.1"/>
</dbReference>
<dbReference type="InterPro" id="IPR010982">
    <property type="entry name" value="Lambda_DNA-bd_dom_sf"/>
</dbReference>